<evidence type="ECO:0000313" key="1">
    <source>
        <dbReference type="EMBL" id="KJB11078.1"/>
    </source>
</evidence>
<organism evidence="1 2">
    <name type="scientific">Gossypium raimondii</name>
    <name type="common">Peruvian cotton</name>
    <name type="synonym">Gossypium klotzschianum subsp. raimondii</name>
    <dbReference type="NCBI Taxonomy" id="29730"/>
    <lineage>
        <taxon>Eukaryota</taxon>
        <taxon>Viridiplantae</taxon>
        <taxon>Streptophyta</taxon>
        <taxon>Embryophyta</taxon>
        <taxon>Tracheophyta</taxon>
        <taxon>Spermatophyta</taxon>
        <taxon>Magnoliopsida</taxon>
        <taxon>eudicotyledons</taxon>
        <taxon>Gunneridae</taxon>
        <taxon>Pentapetalae</taxon>
        <taxon>rosids</taxon>
        <taxon>malvids</taxon>
        <taxon>Malvales</taxon>
        <taxon>Malvaceae</taxon>
        <taxon>Malvoideae</taxon>
        <taxon>Gossypium</taxon>
    </lineage>
</organism>
<sequence>MLIIFWLIFYHSYDEKFVPVSIIHFMVQSSNGESISQTTQGVFKTIVIECEKPMKQGVLTPGRVRLLLHRGLWTLKYFSKGTLVGTWTHQITSLQVCF</sequence>
<proteinExistence type="predicted"/>
<dbReference type="AlphaFoldDB" id="A0A0D2NDJ8"/>
<dbReference type="EMBL" id="CM001740">
    <property type="protein sequence ID" value="KJB11078.1"/>
    <property type="molecule type" value="Genomic_DNA"/>
</dbReference>
<reference evidence="1 2" key="1">
    <citation type="journal article" date="2012" name="Nature">
        <title>Repeated polyploidization of Gossypium genomes and the evolution of spinnable cotton fibres.</title>
        <authorList>
            <person name="Paterson A.H."/>
            <person name="Wendel J.F."/>
            <person name="Gundlach H."/>
            <person name="Guo H."/>
            <person name="Jenkins J."/>
            <person name="Jin D."/>
            <person name="Llewellyn D."/>
            <person name="Showmaker K.C."/>
            <person name="Shu S."/>
            <person name="Udall J."/>
            <person name="Yoo M.J."/>
            <person name="Byers R."/>
            <person name="Chen W."/>
            <person name="Doron-Faigenboim A."/>
            <person name="Duke M.V."/>
            <person name="Gong L."/>
            <person name="Grimwood J."/>
            <person name="Grover C."/>
            <person name="Grupp K."/>
            <person name="Hu G."/>
            <person name="Lee T.H."/>
            <person name="Li J."/>
            <person name="Lin L."/>
            <person name="Liu T."/>
            <person name="Marler B.S."/>
            <person name="Page J.T."/>
            <person name="Roberts A.W."/>
            <person name="Romanel E."/>
            <person name="Sanders W.S."/>
            <person name="Szadkowski E."/>
            <person name="Tan X."/>
            <person name="Tang H."/>
            <person name="Xu C."/>
            <person name="Wang J."/>
            <person name="Wang Z."/>
            <person name="Zhang D."/>
            <person name="Zhang L."/>
            <person name="Ashrafi H."/>
            <person name="Bedon F."/>
            <person name="Bowers J.E."/>
            <person name="Brubaker C.L."/>
            <person name="Chee P.W."/>
            <person name="Das S."/>
            <person name="Gingle A.R."/>
            <person name="Haigler C.H."/>
            <person name="Harker D."/>
            <person name="Hoffmann L.V."/>
            <person name="Hovav R."/>
            <person name="Jones D.C."/>
            <person name="Lemke C."/>
            <person name="Mansoor S."/>
            <person name="ur Rahman M."/>
            <person name="Rainville L.N."/>
            <person name="Rambani A."/>
            <person name="Reddy U.K."/>
            <person name="Rong J.K."/>
            <person name="Saranga Y."/>
            <person name="Scheffler B.E."/>
            <person name="Scheffler J.A."/>
            <person name="Stelly D.M."/>
            <person name="Triplett B.A."/>
            <person name="Van Deynze A."/>
            <person name="Vaslin M.F."/>
            <person name="Waghmare V.N."/>
            <person name="Walford S.A."/>
            <person name="Wright R.J."/>
            <person name="Zaki E.A."/>
            <person name="Zhang T."/>
            <person name="Dennis E.S."/>
            <person name="Mayer K.F."/>
            <person name="Peterson D.G."/>
            <person name="Rokhsar D.S."/>
            <person name="Wang X."/>
            <person name="Schmutz J."/>
        </authorList>
    </citation>
    <scope>NUCLEOTIDE SEQUENCE [LARGE SCALE GENOMIC DNA]</scope>
</reference>
<dbReference type="Proteomes" id="UP000032304">
    <property type="component" value="Chromosome 1"/>
</dbReference>
<accession>A0A0D2NDJ8</accession>
<name>A0A0D2NDJ8_GOSRA</name>
<dbReference type="STRING" id="29730.A0A0D2NDJ8"/>
<evidence type="ECO:0000313" key="2">
    <source>
        <dbReference type="Proteomes" id="UP000032304"/>
    </source>
</evidence>
<keyword evidence="2" id="KW-1185">Reference proteome</keyword>
<dbReference type="Gramene" id="KJB11078">
    <property type="protein sequence ID" value="KJB11078"/>
    <property type="gene ID" value="B456_001G240200"/>
</dbReference>
<gene>
    <name evidence="1" type="ORF">B456_001G240200</name>
</gene>
<protein>
    <submittedName>
        <fullName evidence="1">Uncharacterized protein</fullName>
    </submittedName>
</protein>